<dbReference type="AlphaFoldDB" id="A0A075R442"/>
<dbReference type="HOGENOM" id="CLU_047691_3_1_9"/>
<accession>A0A075R442</accession>
<keyword evidence="2" id="KW-0805">Transcription regulation</keyword>
<keyword evidence="3" id="KW-0731">Sigma factor</keyword>
<evidence type="ECO:0000256" key="4">
    <source>
        <dbReference type="ARBA" id="ARBA00023163"/>
    </source>
</evidence>
<dbReference type="GO" id="GO:0016987">
    <property type="term" value="F:sigma factor activity"/>
    <property type="evidence" value="ECO:0007669"/>
    <property type="project" value="UniProtKB-KW"/>
</dbReference>
<evidence type="ECO:0000256" key="1">
    <source>
        <dbReference type="ARBA" id="ARBA00010641"/>
    </source>
</evidence>
<keyword evidence="4" id="KW-0804">Transcription</keyword>
<reference evidence="7 8" key="1">
    <citation type="journal article" date="2011" name="J. Bacteriol.">
        <title>Genome sequence of Brevibacillus laterosporus LMG 15441, a pathogen of invertebrates.</title>
        <authorList>
            <person name="Djukic M."/>
            <person name="Poehlein A."/>
            <person name="Thurmer A."/>
            <person name="Daniel R."/>
        </authorList>
    </citation>
    <scope>NUCLEOTIDE SEQUENCE [LARGE SCALE GENOMIC DNA]</scope>
    <source>
        <strain evidence="7 8">LMG 15441</strain>
    </source>
</reference>
<evidence type="ECO:0000259" key="5">
    <source>
        <dbReference type="Pfam" id="PF04542"/>
    </source>
</evidence>
<dbReference type="NCBIfam" id="TIGR02937">
    <property type="entry name" value="sigma70-ECF"/>
    <property type="match status" value="1"/>
</dbReference>
<evidence type="ECO:0000256" key="3">
    <source>
        <dbReference type="ARBA" id="ARBA00023082"/>
    </source>
</evidence>
<dbReference type="InterPro" id="IPR013249">
    <property type="entry name" value="RNA_pol_sigma70_r4_t2"/>
</dbReference>
<dbReference type="Pfam" id="PF04542">
    <property type="entry name" value="Sigma70_r2"/>
    <property type="match status" value="1"/>
</dbReference>
<sequence length="188" mass="21776">MFLFAPFLDSIDFILVGERSVSKVPDVSLCTDETVAHALKFYGNTIVRLSYSYLHNLSDAEDVLQDTLLSLMRNKPAFSSPEHEKAWLMRVAINLCKNKLKSSWFKTIAIPENLQIESMTEKESEVLEAVHTLPVKYREVVHLYYYEGYSTFEISCLLQKKESTVRSLLYRARDMLKKNLKGAYDFEE</sequence>
<comment type="similarity">
    <text evidence="1">Belongs to the sigma-70 factor family. ECF subfamily.</text>
</comment>
<dbReference type="Gene3D" id="1.10.10.10">
    <property type="entry name" value="Winged helix-like DNA-binding domain superfamily/Winged helix DNA-binding domain"/>
    <property type="match status" value="1"/>
</dbReference>
<protein>
    <submittedName>
        <fullName evidence="7">RNA polymerase sigma factor SigV</fullName>
    </submittedName>
</protein>
<dbReference type="KEGG" id="blr:BRLA_c023030"/>
<evidence type="ECO:0000259" key="6">
    <source>
        <dbReference type="Pfam" id="PF08281"/>
    </source>
</evidence>
<evidence type="ECO:0000313" key="7">
    <source>
        <dbReference type="EMBL" id="AIG26624.1"/>
    </source>
</evidence>
<feature type="domain" description="RNA polymerase sigma factor 70 region 4 type 2" evidence="6">
    <location>
        <begin position="125"/>
        <end position="175"/>
    </location>
</feature>
<dbReference type="InterPro" id="IPR036388">
    <property type="entry name" value="WH-like_DNA-bd_sf"/>
</dbReference>
<dbReference type="Pfam" id="PF08281">
    <property type="entry name" value="Sigma70_r4_2"/>
    <property type="match status" value="1"/>
</dbReference>
<name>A0A075R442_BRELA</name>
<dbReference type="SUPFAM" id="SSF88946">
    <property type="entry name" value="Sigma2 domain of RNA polymerase sigma factors"/>
    <property type="match status" value="1"/>
</dbReference>
<dbReference type="Gene3D" id="1.10.1740.10">
    <property type="match status" value="1"/>
</dbReference>
<dbReference type="CDD" id="cd06171">
    <property type="entry name" value="Sigma70_r4"/>
    <property type="match status" value="1"/>
</dbReference>
<gene>
    <name evidence="7" type="primary">sigV_2</name>
    <name evidence="7" type="ORF">BRLA_c023030</name>
</gene>
<dbReference type="InterPro" id="IPR007627">
    <property type="entry name" value="RNA_pol_sigma70_r2"/>
</dbReference>
<feature type="domain" description="RNA polymerase sigma-70 region 2" evidence="5">
    <location>
        <begin position="42"/>
        <end position="104"/>
    </location>
</feature>
<dbReference type="InterPro" id="IPR014284">
    <property type="entry name" value="RNA_pol_sigma-70_dom"/>
</dbReference>
<dbReference type="eggNOG" id="COG1595">
    <property type="taxonomic scope" value="Bacteria"/>
</dbReference>
<dbReference type="GO" id="GO:0006352">
    <property type="term" value="P:DNA-templated transcription initiation"/>
    <property type="evidence" value="ECO:0007669"/>
    <property type="project" value="InterPro"/>
</dbReference>
<dbReference type="PANTHER" id="PTHR43133">
    <property type="entry name" value="RNA POLYMERASE ECF-TYPE SIGMA FACTO"/>
    <property type="match status" value="1"/>
</dbReference>
<dbReference type="STRING" id="1042163.BRLA_c023030"/>
<proteinExistence type="inferred from homology"/>
<keyword evidence="8" id="KW-1185">Reference proteome</keyword>
<dbReference type="InterPro" id="IPR039425">
    <property type="entry name" value="RNA_pol_sigma-70-like"/>
</dbReference>
<dbReference type="InterPro" id="IPR013324">
    <property type="entry name" value="RNA_pol_sigma_r3/r4-like"/>
</dbReference>
<evidence type="ECO:0000256" key="2">
    <source>
        <dbReference type="ARBA" id="ARBA00023015"/>
    </source>
</evidence>
<dbReference type="Proteomes" id="UP000005850">
    <property type="component" value="Chromosome"/>
</dbReference>
<dbReference type="PANTHER" id="PTHR43133:SF51">
    <property type="entry name" value="RNA POLYMERASE SIGMA FACTOR"/>
    <property type="match status" value="1"/>
</dbReference>
<organism evidence="7 8">
    <name type="scientific">Brevibacillus laterosporus LMG 15441</name>
    <dbReference type="NCBI Taxonomy" id="1042163"/>
    <lineage>
        <taxon>Bacteria</taxon>
        <taxon>Bacillati</taxon>
        <taxon>Bacillota</taxon>
        <taxon>Bacilli</taxon>
        <taxon>Bacillales</taxon>
        <taxon>Paenibacillaceae</taxon>
        <taxon>Brevibacillus</taxon>
    </lineage>
</organism>
<dbReference type="EMBL" id="CP007806">
    <property type="protein sequence ID" value="AIG26624.1"/>
    <property type="molecule type" value="Genomic_DNA"/>
</dbReference>
<dbReference type="SUPFAM" id="SSF88659">
    <property type="entry name" value="Sigma3 and sigma4 domains of RNA polymerase sigma factors"/>
    <property type="match status" value="1"/>
</dbReference>
<evidence type="ECO:0000313" key="8">
    <source>
        <dbReference type="Proteomes" id="UP000005850"/>
    </source>
</evidence>
<dbReference type="GO" id="GO:0003677">
    <property type="term" value="F:DNA binding"/>
    <property type="evidence" value="ECO:0007669"/>
    <property type="project" value="InterPro"/>
</dbReference>
<dbReference type="InterPro" id="IPR013325">
    <property type="entry name" value="RNA_pol_sigma_r2"/>
</dbReference>